<evidence type="ECO:0000313" key="1">
    <source>
        <dbReference type="EMBL" id="PXW71351.1"/>
    </source>
</evidence>
<accession>A0A2V3UW55</accession>
<name>A0A2V3UW55_9SPHN</name>
<reference evidence="1 2" key="1">
    <citation type="submission" date="2018-05" db="EMBL/GenBank/DDBJ databases">
        <title>Genomic Encyclopedia of Type Strains, Phase IV (KMG-IV): sequencing the most valuable type-strain genomes for metagenomic binning, comparative biology and taxonomic classification.</title>
        <authorList>
            <person name="Goeker M."/>
        </authorList>
    </citation>
    <scope>NUCLEOTIDE SEQUENCE [LARGE SCALE GENOMIC DNA]</scope>
    <source>
        <strain evidence="1 2">DSM 3183</strain>
    </source>
</reference>
<gene>
    <name evidence="1" type="ORF">C7451_11397</name>
</gene>
<evidence type="ECO:0000313" key="2">
    <source>
        <dbReference type="Proteomes" id="UP000248014"/>
    </source>
</evidence>
<sequence>MEDAAFLNVLARIRANADIMLLPPEDMLELAKREDFRTVFAGHNEYVDEELARNTERFAALLQRVRQADLSIPVAYDPGWVVADNNKRELYAEVIDGLRTDRLALESYIANLVRDDAYYAAYLERVAMLASIGEDGAQLPERFGEVAEIMRARMTVLGDPPTATAVPWRKVYEPGPGAPFTVLHRGFNGPVQGDTLLLRSATDVRQSWVANALTEEELSRLLGRVNFETEILGVYAVGEMSNASENLFVTGFGQNKEFDGHSIEVRVGVVGEHCAIVESLSYPFVLVKALSNTEEGLNSSSRANYPDQCVPVMAGKPTLVADPAP</sequence>
<keyword evidence="2" id="KW-1185">Reference proteome</keyword>
<dbReference type="AlphaFoldDB" id="A0A2V3UW55"/>
<dbReference type="RefSeq" id="WP_110299895.1">
    <property type="nucleotide sequence ID" value="NZ_QJJM01000013.1"/>
</dbReference>
<dbReference type="Proteomes" id="UP000248014">
    <property type="component" value="Unassembled WGS sequence"/>
</dbReference>
<proteinExistence type="predicted"/>
<comment type="caution">
    <text evidence="1">The sequence shown here is derived from an EMBL/GenBank/DDBJ whole genome shotgun (WGS) entry which is preliminary data.</text>
</comment>
<organism evidence="1 2">
    <name type="scientific">Blastomonas natatoria</name>
    <dbReference type="NCBI Taxonomy" id="34015"/>
    <lineage>
        <taxon>Bacteria</taxon>
        <taxon>Pseudomonadati</taxon>
        <taxon>Pseudomonadota</taxon>
        <taxon>Alphaproteobacteria</taxon>
        <taxon>Sphingomonadales</taxon>
        <taxon>Sphingomonadaceae</taxon>
        <taxon>Blastomonas</taxon>
    </lineage>
</organism>
<dbReference type="OrthoDB" id="7605027at2"/>
<protein>
    <submittedName>
        <fullName evidence="1">Uncharacterized protein</fullName>
    </submittedName>
</protein>
<dbReference type="EMBL" id="QJJM01000013">
    <property type="protein sequence ID" value="PXW71351.1"/>
    <property type="molecule type" value="Genomic_DNA"/>
</dbReference>